<sequence length="356" mass="40245">MAASDQASSSIAAVDAADNNTHISYGNVHRMFLQGLMARQVMSLTDASVLYTRIAEQEQVDQISLDSFIIQINTELNRNVGLEIKRGINPESGDETLVLINVQADELSQLAAAYTPSEVLFFKSMIEMLMTERTDGCFELSSIKALRIASHLKPALTKECAEMFISRLVDDSWLLDRRGKLTLGVRSLLELRPYLMEEYPDNARECSSCFQILTINTTLCTNDNCDAALHASCVEKVFGTQSIRTCFKCSTPWPDKPNQNTQRRPTGRTGLESNTRPNPDPSMASDSESDHDQPSESPPQKQRSMNVKQEKMDRRPLARSNHRDMDLDDRYANEIKREIEDEAPQQQRQSARIRRH</sequence>
<protein>
    <recommendedName>
        <fullName evidence="1">Non-structural maintenance of chromosomes element 1 homolog</fullName>
        <ecNumber evidence="1">2.3.2.27</ecNumber>
    </recommendedName>
</protein>
<keyword evidence="1" id="KW-0233">DNA recombination</keyword>
<dbReference type="InterPro" id="IPR013083">
    <property type="entry name" value="Znf_RING/FYVE/PHD"/>
</dbReference>
<dbReference type="Gene3D" id="3.90.1150.220">
    <property type="match status" value="1"/>
</dbReference>
<keyword evidence="1" id="KW-0539">Nucleus</keyword>
<evidence type="ECO:0000313" key="4">
    <source>
        <dbReference type="Proteomes" id="UP001648503"/>
    </source>
</evidence>
<comment type="similarity">
    <text evidence="1">Belongs to the NSE1 family.</text>
</comment>
<keyword evidence="1" id="KW-0227">DNA damage</keyword>
<keyword evidence="1" id="KW-0808">Transferase</keyword>
<comment type="function">
    <text evidence="1">Acts in a DNA repair pathway for removal of UV-induced DNA damage that is distinct from classical nucleotide excision repair and in repair of ionizing radiation damage. Functions in homologous recombination repair of DNA double strand breaks and in recovery of stalled replication forks.</text>
</comment>
<keyword evidence="4" id="KW-1185">Reference proteome</keyword>
<dbReference type="Pfam" id="PF07574">
    <property type="entry name" value="SMC_Nse1"/>
    <property type="match status" value="1"/>
</dbReference>
<dbReference type="Proteomes" id="UP001648503">
    <property type="component" value="Unassembled WGS sequence"/>
</dbReference>
<dbReference type="InterPro" id="IPR036388">
    <property type="entry name" value="WH-like_DNA-bd_sf"/>
</dbReference>
<organism evidence="3 4">
    <name type="scientific">Batrachochytrium salamandrivorans</name>
    <dbReference type="NCBI Taxonomy" id="1357716"/>
    <lineage>
        <taxon>Eukaryota</taxon>
        <taxon>Fungi</taxon>
        <taxon>Fungi incertae sedis</taxon>
        <taxon>Chytridiomycota</taxon>
        <taxon>Chytridiomycota incertae sedis</taxon>
        <taxon>Chytridiomycetes</taxon>
        <taxon>Rhizophydiales</taxon>
        <taxon>Rhizophydiales incertae sedis</taxon>
        <taxon>Batrachochytrium</taxon>
    </lineage>
</organism>
<feature type="compositionally biased region" description="Basic and acidic residues" evidence="2">
    <location>
        <begin position="308"/>
        <end position="339"/>
    </location>
</feature>
<dbReference type="EC" id="2.3.2.27" evidence="1"/>
<dbReference type="Gene3D" id="3.30.40.10">
    <property type="entry name" value="Zinc/RING finger domain, C3HC4 (zinc finger)"/>
    <property type="match status" value="1"/>
</dbReference>
<gene>
    <name evidence="3" type="ORF">BASA50_003662</name>
</gene>
<dbReference type="PANTHER" id="PTHR20973">
    <property type="entry name" value="NON-SMC ELEMENT 1-RELATED"/>
    <property type="match status" value="1"/>
</dbReference>
<feature type="compositionally biased region" description="Polar residues" evidence="2">
    <location>
        <begin position="298"/>
        <end position="307"/>
    </location>
</feature>
<dbReference type="InterPro" id="IPR011513">
    <property type="entry name" value="Nse1"/>
</dbReference>
<comment type="subcellular location">
    <subcellularLocation>
        <location evidence="1">Nucleus</location>
    </subcellularLocation>
</comment>
<name>A0ABQ8FI36_9FUNG</name>
<dbReference type="Gene3D" id="1.10.10.10">
    <property type="entry name" value="Winged helix-like DNA-binding domain superfamily/Winged helix DNA-binding domain"/>
    <property type="match status" value="1"/>
</dbReference>
<dbReference type="PANTHER" id="PTHR20973:SF0">
    <property type="entry name" value="NON-STRUCTURAL MAINTENANCE OF CHROMOSOMES ELEMENT 1 HOMOLOG"/>
    <property type="match status" value="1"/>
</dbReference>
<keyword evidence="1" id="KW-0862">Zinc</keyword>
<dbReference type="EMBL" id="JAFCIX010000102">
    <property type="protein sequence ID" value="KAH6598626.1"/>
    <property type="molecule type" value="Genomic_DNA"/>
</dbReference>
<evidence type="ECO:0000313" key="3">
    <source>
        <dbReference type="EMBL" id="KAH6598626.1"/>
    </source>
</evidence>
<feature type="region of interest" description="Disordered" evidence="2">
    <location>
        <begin position="254"/>
        <end position="356"/>
    </location>
</feature>
<accession>A0ABQ8FI36</accession>
<evidence type="ECO:0000256" key="2">
    <source>
        <dbReference type="SAM" id="MobiDB-lite"/>
    </source>
</evidence>
<proteinExistence type="inferred from homology"/>
<keyword evidence="1" id="KW-0833">Ubl conjugation pathway</keyword>
<comment type="catalytic activity">
    <reaction evidence="1">
        <text>S-ubiquitinyl-[E2 ubiquitin-conjugating enzyme]-L-cysteine + [acceptor protein]-L-lysine = [E2 ubiquitin-conjugating enzyme]-L-cysteine + N(6)-ubiquitinyl-[acceptor protein]-L-lysine.</text>
        <dbReference type="EC" id="2.3.2.27"/>
    </reaction>
</comment>
<keyword evidence="1" id="KW-0479">Metal-binding</keyword>
<comment type="subunit">
    <text evidence="1">Component of the Smc5-Smc6 complex.</text>
</comment>
<keyword evidence="1" id="KW-0863">Zinc-finger</keyword>
<evidence type="ECO:0000256" key="1">
    <source>
        <dbReference type="RuleBase" id="RU368018"/>
    </source>
</evidence>
<comment type="caution">
    <text evidence="3">The sequence shown here is derived from an EMBL/GenBank/DDBJ whole genome shotgun (WGS) entry which is preliminary data.</text>
</comment>
<keyword evidence="1" id="KW-0234">DNA repair</keyword>
<reference evidence="3 4" key="1">
    <citation type="submission" date="2021-02" db="EMBL/GenBank/DDBJ databases">
        <title>Variation within the Batrachochytrium salamandrivorans European outbreak.</title>
        <authorList>
            <person name="Kelly M."/>
            <person name="Pasmans F."/>
            <person name="Shea T.P."/>
            <person name="Munoz J.F."/>
            <person name="Carranza S."/>
            <person name="Cuomo C.A."/>
            <person name="Martel A."/>
        </authorList>
    </citation>
    <scope>NUCLEOTIDE SEQUENCE [LARGE SCALE GENOMIC DNA]</scope>
    <source>
        <strain evidence="3 4">AMFP18/2</strain>
    </source>
</reference>